<evidence type="ECO:0000256" key="2">
    <source>
        <dbReference type="ARBA" id="ARBA00023316"/>
    </source>
</evidence>
<dbReference type="Pfam" id="PF01520">
    <property type="entry name" value="Amidase_3"/>
    <property type="match status" value="1"/>
</dbReference>
<dbReference type="CDD" id="cd02696">
    <property type="entry name" value="MurNAc-LAA"/>
    <property type="match status" value="1"/>
</dbReference>
<dbReference type="GO" id="GO:0008745">
    <property type="term" value="F:N-acetylmuramoyl-L-alanine amidase activity"/>
    <property type="evidence" value="ECO:0007669"/>
    <property type="project" value="InterPro"/>
</dbReference>
<dbReference type="SUPFAM" id="SSF53187">
    <property type="entry name" value="Zn-dependent exopeptidases"/>
    <property type="match status" value="1"/>
</dbReference>
<keyword evidence="6" id="KW-1185">Reference proteome</keyword>
<name>A0A917B6S5_HALAA</name>
<dbReference type="Gene3D" id="2.30.30.40">
    <property type="entry name" value="SH3 Domains"/>
    <property type="match status" value="1"/>
</dbReference>
<feature type="domain" description="SH3b" evidence="4">
    <location>
        <begin position="24"/>
        <end position="86"/>
    </location>
</feature>
<dbReference type="InterPro" id="IPR003646">
    <property type="entry name" value="SH3-like_bac-type"/>
</dbReference>
<dbReference type="GO" id="GO:0030288">
    <property type="term" value="C:outer membrane-bounded periplasmic space"/>
    <property type="evidence" value="ECO:0007669"/>
    <property type="project" value="TreeGrafter"/>
</dbReference>
<feature type="chain" id="PRO_5037800885" description="SH3b domain-containing protein" evidence="3">
    <location>
        <begin position="23"/>
        <end position="267"/>
    </location>
</feature>
<evidence type="ECO:0000313" key="6">
    <source>
        <dbReference type="Proteomes" id="UP000660110"/>
    </source>
</evidence>
<reference evidence="5" key="2">
    <citation type="submission" date="2020-09" db="EMBL/GenBank/DDBJ databases">
        <authorList>
            <person name="Sun Q."/>
            <person name="Zhou Y."/>
        </authorList>
    </citation>
    <scope>NUCLEOTIDE SEQUENCE</scope>
    <source>
        <strain evidence="5">CGMCC 1.12153</strain>
    </source>
</reference>
<dbReference type="GO" id="GO:0071555">
    <property type="term" value="P:cell wall organization"/>
    <property type="evidence" value="ECO:0007669"/>
    <property type="project" value="UniProtKB-KW"/>
</dbReference>
<protein>
    <recommendedName>
        <fullName evidence="4">SH3b domain-containing protein</fullName>
    </recommendedName>
</protein>
<accession>A0A917B6S5</accession>
<dbReference type="InterPro" id="IPR050695">
    <property type="entry name" value="N-acetylmuramoyl_amidase_3"/>
</dbReference>
<proteinExistence type="predicted"/>
<sequence length="267" mass="29049">MALMVVAGTLILLSVMPSAASADTKDYQVDATSLHVRSAPDIDSAIIGALEDGATVTVYEERSNWSRIEYNGYTGWVSSDFLVASNSPLEGVHITLDPGHGGSDPGAIGVDNSYEKNVNLSTAQRTYDELSEAGAKVTMTRSGDQYLTLDERVDISHSYETDAFISLHYNSSIYSSAKGISSYYYDSGKDLPWARSLQDQLANHTDRQNDGIYNQDFRVVKDNNAPAVLLELGFLSNPEEAALVQTESYQSQVANAITQGTIDYFGK</sequence>
<dbReference type="PROSITE" id="PS51781">
    <property type="entry name" value="SH3B"/>
    <property type="match status" value="1"/>
</dbReference>
<comment type="caution">
    <text evidence="5">The sequence shown here is derived from an EMBL/GenBank/DDBJ whole genome shotgun (WGS) entry which is preliminary data.</text>
</comment>
<dbReference type="GO" id="GO:0009253">
    <property type="term" value="P:peptidoglycan catabolic process"/>
    <property type="evidence" value="ECO:0007669"/>
    <property type="project" value="InterPro"/>
</dbReference>
<dbReference type="PANTHER" id="PTHR30404:SF0">
    <property type="entry name" value="N-ACETYLMURAMOYL-L-ALANINE AMIDASE AMIC"/>
    <property type="match status" value="1"/>
</dbReference>
<dbReference type="InterPro" id="IPR002508">
    <property type="entry name" value="MurNAc-LAA_cat"/>
</dbReference>
<keyword evidence="3" id="KW-0732">Signal</keyword>
<evidence type="ECO:0000256" key="1">
    <source>
        <dbReference type="ARBA" id="ARBA00022801"/>
    </source>
</evidence>
<dbReference type="Pfam" id="PF08239">
    <property type="entry name" value="SH3_3"/>
    <property type="match status" value="1"/>
</dbReference>
<dbReference type="EMBL" id="BMEL01000003">
    <property type="protein sequence ID" value="GGF26526.1"/>
    <property type="molecule type" value="Genomic_DNA"/>
</dbReference>
<dbReference type="AlphaFoldDB" id="A0A917B6S5"/>
<dbReference type="SMART" id="SM00287">
    <property type="entry name" value="SH3b"/>
    <property type="match status" value="1"/>
</dbReference>
<evidence type="ECO:0000259" key="4">
    <source>
        <dbReference type="PROSITE" id="PS51781"/>
    </source>
</evidence>
<dbReference type="SMART" id="SM00646">
    <property type="entry name" value="Ami_3"/>
    <property type="match status" value="1"/>
</dbReference>
<dbReference type="Gene3D" id="3.40.630.40">
    <property type="entry name" value="Zn-dependent exopeptidases"/>
    <property type="match status" value="1"/>
</dbReference>
<keyword evidence="2" id="KW-0961">Cell wall biogenesis/degradation</keyword>
<dbReference type="PANTHER" id="PTHR30404">
    <property type="entry name" value="N-ACETYLMURAMOYL-L-ALANINE AMIDASE"/>
    <property type="match status" value="1"/>
</dbReference>
<dbReference type="RefSeq" id="WP_188378028.1">
    <property type="nucleotide sequence ID" value="NZ_BMEL01000003.1"/>
</dbReference>
<evidence type="ECO:0000313" key="5">
    <source>
        <dbReference type="EMBL" id="GGF26526.1"/>
    </source>
</evidence>
<keyword evidence="1" id="KW-0378">Hydrolase</keyword>
<gene>
    <name evidence="5" type="ORF">GCM10010954_26960</name>
</gene>
<feature type="signal peptide" evidence="3">
    <location>
        <begin position="1"/>
        <end position="22"/>
    </location>
</feature>
<organism evidence="5 6">
    <name type="scientific">Halobacillus andaensis</name>
    <dbReference type="NCBI Taxonomy" id="1176239"/>
    <lineage>
        <taxon>Bacteria</taxon>
        <taxon>Bacillati</taxon>
        <taxon>Bacillota</taxon>
        <taxon>Bacilli</taxon>
        <taxon>Bacillales</taxon>
        <taxon>Bacillaceae</taxon>
        <taxon>Halobacillus</taxon>
    </lineage>
</organism>
<evidence type="ECO:0000256" key="3">
    <source>
        <dbReference type="SAM" id="SignalP"/>
    </source>
</evidence>
<dbReference type="Proteomes" id="UP000660110">
    <property type="component" value="Unassembled WGS sequence"/>
</dbReference>
<reference evidence="5" key="1">
    <citation type="journal article" date="2014" name="Int. J. Syst. Evol. Microbiol.">
        <title>Complete genome sequence of Corynebacterium casei LMG S-19264T (=DSM 44701T), isolated from a smear-ripened cheese.</title>
        <authorList>
            <consortium name="US DOE Joint Genome Institute (JGI-PGF)"/>
            <person name="Walter F."/>
            <person name="Albersmeier A."/>
            <person name="Kalinowski J."/>
            <person name="Ruckert C."/>
        </authorList>
    </citation>
    <scope>NUCLEOTIDE SEQUENCE</scope>
    <source>
        <strain evidence="5">CGMCC 1.12153</strain>
    </source>
</reference>